<evidence type="ECO:0000313" key="1">
    <source>
        <dbReference type="EMBL" id="MYL82601.1"/>
    </source>
</evidence>
<evidence type="ECO:0000313" key="2">
    <source>
        <dbReference type="Proteomes" id="UP000482487"/>
    </source>
</evidence>
<sequence length="162" mass="16469">MNAVRPRRVSVIGAGRCDEAVYETARLLGGLLAQCGFEIVCGGLGGVMTAVCQGAREAGGRTIGILPGDDPAEANPFVDIAVVTGLGIARNVLVVKNGDVVVAVSGGAGTLSEIGIALKIGRPVVALEHFDAIDGVIAAKTPQQAIFLLQTLVPDTNCAESY</sequence>
<reference evidence="1 2" key="1">
    <citation type="submission" date="2020-01" db="EMBL/GenBank/DDBJ databases">
        <title>Genome sequence of Desulfovibrio aerotolerans DSM 16695(T).</title>
        <authorList>
            <person name="Karnachuk O."/>
            <person name="Avakyan M."/>
            <person name="Mardanov A."/>
            <person name="Kadnikov V."/>
            <person name="Ravin N."/>
        </authorList>
    </citation>
    <scope>NUCLEOTIDE SEQUENCE [LARGE SCALE GENOMIC DNA]</scope>
    <source>
        <strain evidence="1 2">DSM 16695</strain>
    </source>
</reference>
<dbReference type="RefSeq" id="WP_160959373.1">
    <property type="nucleotide sequence ID" value="NZ_WVUD01000006.1"/>
</dbReference>
<protein>
    <submittedName>
        <fullName evidence="1">TIGR00725 family protein</fullName>
    </submittedName>
</protein>
<dbReference type="InterPro" id="IPR041164">
    <property type="entry name" value="LDcluster4"/>
</dbReference>
<dbReference type="Pfam" id="PF18306">
    <property type="entry name" value="LDcluster4"/>
    <property type="match status" value="1"/>
</dbReference>
<dbReference type="InterPro" id="IPR052341">
    <property type="entry name" value="LOG_family_nucleotidases"/>
</dbReference>
<proteinExistence type="predicted"/>
<gene>
    <name evidence="1" type="ORF">GTA51_05555</name>
</gene>
<dbReference type="EMBL" id="WVUD01000006">
    <property type="protein sequence ID" value="MYL82601.1"/>
    <property type="molecule type" value="Genomic_DNA"/>
</dbReference>
<dbReference type="SUPFAM" id="SSF102405">
    <property type="entry name" value="MCP/YpsA-like"/>
    <property type="match status" value="1"/>
</dbReference>
<name>A0A7C9IK39_9BACT</name>
<dbReference type="InterPro" id="IPR005268">
    <property type="entry name" value="CHP00725"/>
</dbReference>
<dbReference type="NCBIfam" id="TIGR00725">
    <property type="entry name" value="TIGR00725 family protein"/>
    <property type="match status" value="1"/>
</dbReference>
<organism evidence="1 2">
    <name type="scientific">Solidesulfovibrio aerotolerans</name>
    <dbReference type="NCBI Taxonomy" id="295255"/>
    <lineage>
        <taxon>Bacteria</taxon>
        <taxon>Pseudomonadati</taxon>
        <taxon>Thermodesulfobacteriota</taxon>
        <taxon>Desulfovibrionia</taxon>
        <taxon>Desulfovibrionales</taxon>
        <taxon>Desulfovibrionaceae</taxon>
        <taxon>Solidesulfovibrio</taxon>
    </lineage>
</organism>
<keyword evidence="2" id="KW-1185">Reference proteome</keyword>
<dbReference type="Proteomes" id="UP000482487">
    <property type="component" value="Unassembled WGS sequence"/>
</dbReference>
<dbReference type="PANTHER" id="PTHR43393">
    <property type="entry name" value="CYTOKININ RIBOSIDE 5'-MONOPHOSPHATE PHOSPHORIBOHYDROLASE"/>
    <property type="match status" value="1"/>
</dbReference>
<dbReference type="Gene3D" id="3.40.50.450">
    <property type="match status" value="1"/>
</dbReference>
<comment type="caution">
    <text evidence="1">The sequence shown here is derived from an EMBL/GenBank/DDBJ whole genome shotgun (WGS) entry which is preliminary data.</text>
</comment>
<accession>A0A7C9IK39</accession>
<dbReference type="PANTHER" id="PTHR43393:SF3">
    <property type="entry name" value="LYSINE DECARBOXYLASE-LIKE PROTEIN"/>
    <property type="match status" value="1"/>
</dbReference>
<dbReference type="AlphaFoldDB" id="A0A7C9IK39"/>
<dbReference type="GO" id="GO:0005829">
    <property type="term" value="C:cytosol"/>
    <property type="evidence" value="ECO:0007669"/>
    <property type="project" value="TreeGrafter"/>
</dbReference>
<dbReference type="OrthoDB" id="9794039at2"/>